<organism evidence="1 2">
    <name type="scientific">[Clostridium] asparagiforme DSM 15981</name>
    <dbReference type="NCBI Taxonomy" id="518636"/>
    <lineage>
        <taxon>Bacteria</taxon>
        <taxon>Bacillati</taxon>
        <taxon>Bacillota</taxon>
        <taxon>Clostridia</taxon>
        <taxon>Lachnospirales</taxon>
        <taxon>Lachnospiraceae</taxon>
        <taxon>Enterocloster</taxon>
    </lineage>
</organism>
<keyword evidence="2" id="KW-1185">Reference proteome</keyword>
<reference evidence="1 2" key="2">
    <citation type="submission" date="2009-02" db="EMBL/GenBank/DDBJ databases">
        <title>Draft genome sequence of Clostridium asparagiforme (DSM 15981).</title>
        <authorList>
            <person name="Sudarsanam P."/>
            <person name="Ley R."/>
            <person name="Guruge J."/>
            <person name="Turnbaugh P.J."/>
            <person name="Mahowald M."/>
            <person name="Liep D."/>
            <person name="Gordon J."/>
        </authorList>
    </citation>
    <scope>NUCLEOTIDE SEQUENCE [LARGE SCALE GENOMIC DNA]</scope>
    <source>
        <strain evidence="1 2">DSM 15981</strain>
    </source>
</reference>
<dbReference type="AlphaFoldDB" id="C0D6D4"/>
<dbReference type="EMBL" id="ACCJ01000399">
    <property type="protein sequence ID" value="EEG53120.1"/>
    <property type="molecule type" value="Genomic_DNA"/>
</dbReference>
<evidence type="ECO:0000313" key="2">
    <source>
        <dbReference type="Proteomes" id="UP000004756"/>
    </source>
</evidence>
<gene>
    <name evidence="1" type="ORF">CLOSTASPAR_04831</name>
</gene>
<name>C0D6D4_9FIRM</name>
<comment type="caution">
    <text evidence="1">The sequence shown here is derived from an EMBL/GenBank/DDBJ whole genome shotgun (WGS) entry which is preliminary data.</text>
</comment>
<evidence type="ECO:0000313" key="1">
    <source>
        <dbReference type="EMBL" id="EEG53120.1"/>
    </source>
</evidence>
<accession>C0D6D4</accession>
<reference evidence="1 2" key="1">
    <citation type="submission" date="2009-01" db="EMBL/GenBank/DDBJ databases">
        <authorList>
            <person name="Fulton L."/>
            <person name="Clifton S."/>
            <person name="Fulton B."/>
            <person name="Xu J."/>
            <person name="Minx P."/>
            <person name="Pepin K.H."/>
            <person name="Johnson M."/>
            <person name="Bhonagiri V."/>
            <person name="Nash W.E."/>
            <person name="Mardis E.R."/>
            <person name="Wilson R.K."/>
        </authorList>
    </citation>
    <scope>NUCLEOTIDE SEQUENCE [LARGE SCALE GENOMIC DNA]</scope>
    <source>
        <strain evidence="1 2">DSM 15981</strain>
    </source>
</reference>
<proteinExistence type="predicted"/>
<sequence length="43" mass="5150">MSPQNNAVPPIPWPNLPENIYFPIKLKEIVQQSYNLFFIFRMN</sequence>
<dbReference type="Proteomes" id="UP000004756">
    <property type="component" value="Unassembled WGS sequence"/>
</dbReference>
<dbReference type="HOGENOM" id="CLU_3231562_0_0_9"/>
<protein>
    <submittedName>
        <fullName evidence="1">Uncharacterized protein</fullName>
    </submittedName>
</protein>